<comment type="caution">
    <text evidence="5">The sequence shown here is derived from an EMBL/GenBank/DDBJ whole genome shotgun (WGS) entry which is preliminary data.</text>
</comment>
<dbReference type="PANTHER" id="PTHR10695">
    <property type="entry name" value="DEPHOSPHO-COA KINASE-RELATED"/>
    <property type="match status" value="1"/>
</dbReference>
<dbReference type="Proteomes" id="UP000664209">
    <property type="component" value="Unassembled WGS sequence"/>
</dbReference>
<dbReference type="PANTHER" id="PTHR10695:SF46">
    <property type="entry name" value="BIFUNCTIONAL COENZYME A SYNTHASE-RELATED"/>
    <property type="match status" value="1"/>
</dbReference>
<keyword evidence="3" id="KW-0963">Cytoplasm</keyword>
<dbReference type="Gene3D" id="3.40.50.300">
    <property type="entry name" value="P-loop containing nucleotide triphosphate hydrolases"/>
    <property type="match status" value="1"/>
</dbReference>
<dbReference type="NCBIfam" id="TIGR00152">
    <property type="entry name" value="dephospho-CoA kinase"/>
    <property type="match status" value="1"/>
</dbReference>
<dbReference type="SUPFAM" id="SSF52540">
    <property type="entry name" value="P-loop containing nucleoside triphosphate hydrolases"/>
    <property type="match status" value="1"/>
</dbReference>
<comment type="catalytic activity">
    <reaction evidence="3">
        <text>3'-dephospho-CoA + ATP = ADP + CoA + H(+)</text>
        <dbReference type="Rhea" id="RHEA:18245"/>
        <dbReference type="ChEBI" id="CHEBI:15378"/>
        <dbReference type="ChEBI" id="CHEBI:30616"/>
        <dbReference type="ChEBI" id="CHEBI:57287"/>
        <dbReference type="ChEBI" id="CHEBI:57328"/>
        <dbReference type="ChEBI" id="CHEBI:456216"/>
        <dbReference type="EC" id="2.7.1.24"/>
    </reaction>
</comment>
<dbReference type="AlphaFoldDB" id="A0A939LMR3"/>
<accession>A0A939LMR3</accession>
<dbReference type="EMBL" id="JAGEMK010000001">
    <property type="protein sequence ID" value="MBO1750316.1"/>
    <property type="molecule type" value="Genomic_DNA"/>
</dbReference>
<evidence type="ECO:0000256" key="4">
    <source>
        <dbReference type="NCBIfam" id="TIGR00152"/>
    </source>
</evidence>
<evidence type="ECO:0000256" key="1">
    <source>
        <dbReference type="ARBA" id="ARBA00022741"/>
    </source>
</evidence>
<organism evidence="5 6">
    <name type="scientific">Actinotalea soli</name>
    <dbReference type="NCBI Taxonomy" id="2819234"/>
    <lineage>
        <taxon>Bacteria</taxon>
        <taxon>Bacillati</taxon>
        <taxon>Actinomycetota</taxon>
        <taxon>Actinomycetes</taxon>
        <taxon>Micrococcales</taxon>
        <taxon>Cellulomonadaceae</taxon>
        <taxon>Actinotalea</taxon>
    </lineage>
</organism>
<keyword evidence="3 5" id="KW-0418">Kinase</keyword>
<comment type="similarity">
    <text evidence="3">Belongs to the CoaE family.</text>
</comment>
<dbReference type="NCBIfam" id="NF002879">
    <property type="entry name" value="PRK03333.1"/>
    <property type="match status" value="1"/>
</dbReference>
<sequence>MLRVGLTGGIASGKSTAAARLVELGAAVVDHDLLAREVLGPGTRGLRAVVHAFGPEVLDADGALDRAALAAVVFGDPAARERLNAVVHPRVRWSAGEREAELLAGGHHVVVHDIPLLVETGQAGHFDVLVVVDAPAELRVDRLVDGRGLTEEDAWARIAAQAADDERRAAADVVLDGSRRISDLHAQVDELWRGWTQHAPAGPTAPHPQA</sequence>
<evidence type="ECO:0000256" key="2">
    <source>
        <dbReference type="ARBA" id="ARBA00022840"/>
    </source>
</evidence>
<keyword evidence="2 3" id="KW-0067">ATP-binding</keyword>
<evidence type="ECO:0000313" key="6">
    <source>
        <dbReference type="Proteomes" id="UP000664209"/>
    </source>
</evidence>
<proteinExistence type="inferred from homology"/>
<dbReference type="CDD" id="cd02022">
    <property type="entry name" value="DPCK"/>
    <property type="match status" value="1"/>
</dbReference>
<keyword evidence="1 3" id="KW-0547">Nucleotide-binding</keyword>
<keyword evidence="6" id="KW-1185">Reference proteome</keyword>
<name>A0A939LMR3_9CELL</name>
<protein>
    <recommendedName>
        <fullName evidence="3 4">Dephospho-CoA kinase</fullName>
        <ecNumber evidence="3 4">2.7.1.24</ecNumber>
    </recommendedName>
    <alternativeName>
        <fullName evidence="3">Dephosphocoenzyme A kinase</fullName>
    </alternativeName>
</protein>
<keyword evidence="3" id="KW-0173">Coenzyme A biosynthesis</keyword>
<gene>
    <name evidence="3" type="primary">coaE</name>
    <name evidence="5" type="ORF">J4G33_00700</name>
</gene>
<dbReference type="InterPro" id="IPR001977">
    <property type="entry name" value="Depp_CoAkinase"/>
</dbReference>
<dbReference type="Pfam" id="PF01121">
    <property type="entry name" value="CoaE"/>
    <property type="match status" value="1"/>
</dbReference>
<comment type="subcellular location">
    <subcellularLocation>
        <location evidence="3">Cytoplasm</location>
    </subcellularLocation>
</comment>
<dbReference type="GO" id="GO:0004140">
    <property type="term" value="F:dephospho-CoA kinase activity"/>
    <property type="evidence" value="ECO:0007669"/>
    <property type="project" value="UniProtKB-UniRule"/>
</dbReference>
<comment type="function">
    <text evidence="3">Catalyzes the phosphorylation of the 3'-hydroxyl group of dephosphocoenzyme A to form coenzyme A.</text>
</comment>
<comment type="pathway">
    <text evidence="3">Cofactor biosynthesis; coenzyme A biosynthesis; CoA from (R)-pantothenate: step 5/5.</text>
</comment>
<dbReference type="HAMAP" id="MF_00376">
    <property type="entry name" value="Dephospho_CoA_kinase"/>
    <property type="match status" value="1"/>
</dbReference>
<evidence type="ECO:0000313" key="5">
    <source>
        <dbReference type="EMBL" id="MBO1750316.1"/>
    </source>
</evidence>
<dbReference type="PROSITE" id="PS51219">
    <property type="entry name" value="DPCK"/>
    <property type="match status" value="1"/>
</dbReference>
<dbReference type="EC" id="2.7.1.24" evidence="3 4"/>
<keyword evidence="3 5" id="KW-0808">Transferase</keyword>
<dbReference type="GO" id="GO:0005524">
    <property type="term" value="F:ATP binding"/>
    <property type="evidence" value="ECO:0007669"/>
    <property type="project" value="UniProtKB-UniRule"/>
</dbReference>
<feature type="binding site" evidence="3">
    <location>
        <begin position="11"/>
        <end position="16"/>
    </location>
    <ligand>
        <name>ATP</name>
        <dbReference type="ChEBI" id="CHEBI:30616"/>
    </ligand>
</feature>
<dbReference type="InterPro" id="IPR027417">
    <property type="entry name" value="P-loop_NTPase"/>
</dbReference>
<dbReference type="GO" id="GO:0015937">
    <property type="term" value="P:coenzyme A biosynthetic process"/>
    <property type="evidence" value="ECO:0007669"/>
    <property type="project" value="UniProtKB-UniRule"/>
</dbReference>
<reference evidence="5" key="1">
    <citation type="submission" date="2021-03" db="EMBL/GenBank/DDBJ databases">
        <title>Actinotalea soli sp. nov., isolated from soil.</title>
        <authorList>
            <person name="Ping W."/>
            <person name="Zhang J."/>
        </authorList>
    </citation>
    <scope>NUCLEOTIDE SEQUENCE</scope>
    <source>
        <strain evidence="5">BY-33</strain>
    </source>
</reference>
<dbReference type="RefSeq" id="WP_208054619.1">
    <property type="nucleotide sequence ID" value="NZ_JAGEMK010000001.1"/>
</dbReference>
<evidence type="ECO:0000256" key="3">
    <source>
        <dbReference type="HAMAP-Rule" id="MF_00376"/>
    </source>
</evidence>
<dbReference type="GO" id="GO:0005737">
    <property type="term" value="C:cytoplasm"/>
    <property type="evidence" value="ECO:0007669"/>
    <property type="project" value="UniProtKB-SubCell"/>
</dbReference>